<dbReference type="EC" id="2.4.1.21" evidence="7"/>
<dbReference type="HAMAP" id="MF_00484">
    <property type="entry name" value="Glycogen_synth"/>
    <property type="match status" value="1"/>
</dbReference>
<comment type="similarity">
    <text evidence="3 7">Belongs to the glycosyltransferase 1 family. Bacterial/plant glycogen synthase subfamily.</text>
</comment>
<comment type="catalytic activity">
    <reaction evidence="1 7">
        <text>[(1-&gt;4)-alpha-D-glucosyl](n) + ADP-alpha-D-glucose = [(1-&gt;4)-alpha-D-glucosyl](n+1) + ADP + H(+)</text>
        <dbReference type="Rhea" id="RHEA:18189"/>
        <dbReference type="Rhea" id="RHEA-COMP:9584"/>
        <dbReference type="Rhea" id="RHEA-COMP:9587"/>
        <dbReference type="ChEBI" id="CHEBI:15378"/>
        <dbReference type="ChEBI" id="CHEBI:15444"/>
        <dbReference type="ChEBI" id="CHEBI:57498"/>
        <dbReference type="ChEBI" id="CHEBI:456216"/>
        <dbReference type="EC" id="2.4.1.21"/>
    </reaction>
</comment>
<dbReference type="InterPro" id="IPR013534">
    <property type="entry name" value="Starch_synth_cat_dom"/>
</dbReference>
<evidence type="ECO:0000256" key="2">
    <source>
        <dbReference type="ARBA" id="ARBA00002764"/>
    </source>
</evidence>
<dbReference type="SUPFAM" id="SSF53756">
    <property type="entry name" value="UDP-Glycosyltransferase/glycogen phosphorylase"/>
    <property type="match status" value="1"/>
</dbReference>
<dbReference type="Pfam" id="PF08323">
    <property type="entry name" value="Glyco_transf_5"/>
    <property type="match status" value="1"/>
</dbReference>
<comment type="caution">
    <text evidence="10">The sequence shown here is derived from an EMBL/GenBank/DDBJ whole genome shotgun (WGS) entry which is preliminary data.</text>
</comment>
<gene>
    <name evidence="7" type="primary">glgA</name>
    <name evidence="10" type="ORF">ENX73_04840</name>
</gene>
<protein>
    <recommendedName>
        <fullName evidence="7">Glycogen synthase</fullName>
        <ecNumber evidence="7">2.4.1.21</ecNumber>
    </recommendedName>
    <alternativeName>
        <fullName evidence="7">Starch [bacterial glycogen] synthase</fullName>
    </alternativeName>
</protein>
<sequence length="480" mass="54088">MKVAFVSFEVYPLAKVGGLADVAGSLPKALKKKGVDVSVFMPFHKIVRKNIEKLGLNVEKVFDSFDIGIGSDQKASLYKTSLPGTDIPVYLVSNDYYFSSEEVYGSPDGGQQAIFFTKAVLESAKKMNLHFDLFHSNDWQTGLLPVYLKTVYKDDPIFSKVSTVYTIHNLGYQGLFERSYLEFARLPDYLYNVDGVEFYGKVNFMKGGILFSNIVNTVSPTYAEEIKTPEYGEKLEGVLQARMDVLYGVLNGIDYDENDPKTDKRIPYNYDLKSLDGKQKDKEALQKEVGLPINPKTPMIGLISRLFDQKGLDLVNDIMKYLVASCDMQFVLLGSGAPNYEKAFSDLSKEFPKNVAVKIGFDINLAQKIYASSDFFLMPSKYEPCGLGQMYSLRYGTIPIVRYTGGLADTVIEFDETKGNGFGFTAYDSSYLLKAILKALYYYKTDDFMSKLIKNAMSTDLSWERSALEYVKLYELSKTR</sequence>
<dbReference type="GO" id="GO:0009011">
    <property type="term" value="F:alpha-1,4-glucan glucosyltransferase (ADP-glucose donor) activity"/>
    <property type="evidence" value="ECO:0007669"/>
    <property type="project" value="UniProtKB-UniRule"/>
</dbReference>
<evidence type="ECO:0000259" key="8">
    <source>
        <dbReference type="Pfam" id="PF00534"/>
    </source>
</evidence>
<dbReference type="InterPro" id="IPR001296">
    <property type="entry name" value="Glyco_trans_1"/>
</dbReference>
<name>A0A7V3REX9_9BACT</name>
<feature type="binding site" evidence="7">
    <location>
        <position position="15"/>
    </location>
    <ligand>
        <name>ADP-alpha-D-glucose</name>
        <dbReference type="ChEBI" id="CHEBI:57498"/>
    </ligand>
</feature>
<accession>A0A7V3REX9</accession>
<dbReference type="PANTHER" id="PTHR45825">
    <property type="entry name" value="GRANULE-BOUND STARCH SYNTHASE 1, CHLOROPLASTIC/AMYLOPLASTIC"/>
    <property type="match status" value="1"/>
</dbReference>
<dbReference type="UniPathway" id="UPA00164"/>
<reference evidence="10" key="1">
    <citation type="journal article" date="2020" name="mSystems">
        <title>Genome- and Community-Level Interaction Insights into Carbon Utilization and Element Cycling Functions of Hydrothermarchaeota in Hydrothermal Sediment.</title>
        <authorList>
            <person name="Zhou Z."/>
            <person name="Liu Y."/>
            <person name="Xu W."/>
            <person name="Pan J."/>
            <person name="Luo Z.H."/>
            <person name="Li M."/>
        </authorList>
    </citation>
    <scope>NUCLEOTIDE SEQUENCE [LARGE SCALE GENOMIC DNA]</scope>
    <source>
        <strain evidence="10">SpSt-966</strain>
    </source>
</reference>
<evidence type="ECO:0000256" key="7">
    <source>
        <dbReference type="HAMAP-Rule" id="MF_00484"/>
    </source>
</evidence>
<dbReference type="Gene3D" id="3.40.50.2000">
    <property type="entry name" value="Glycogen Phosphorylase B"/>
    <property type="match status" value="2"/>
</dbReference>
<evidence type="ECO:0000256" key="3">
    <source>
        <dbReference type="ARBA" id="ARBA00010281"/>
    </source>
</evidence>
<evidence type="ECO:0000259" key="9">
    <source>
        <dbReference type="Pfam" id="PF08323"/>
    </source>
</evidence>
<dbReference type="Pfam" id="PF00534">
    <property type="entry name" value="Glycos_transf_1"/>
    <property type="match status" value="1"/>
</dbReference>
<feature type="domain" description="Glycosyl transferase family 1" evidence="8">
    <location>
        <begin position="291"/>
        <end position="443"/>
    </location>
</feature>
<dbReference type="CDD" id="cd03791">
    <property type="entry name" value="GT5_Glycogen_synthase_DULL1-like"/>
    <property type="match status" value="1"/>
</dbReference>
<dbReference type="InterPro" id="IPR011835">
    <property type="entry name" value="GS/SS"/>
</dbReference>
<keyword evidence="4 7" id="KW-0328">Glycosyltransferase</keyword>
<evidence type="ECO:0000256" key="5">
    <source>
        <dbReference type="ARBA" id="ARBA00022679"/>
    </source>
</evidence>
<keyword evidence="6 7" id="KW-0320">Glycogen biosynthesis</keyword>
<dbReference type="GO" id="GO:0004373">
    <property type="term" value="F:alpha-1,4-glucan glucosyltransferase (UDP-glucose donor) activity"/>
    <property type="evidence" value="ECO:0007669"/>
    <property type="project" value="InterPro"/>
</dbReference>
<dbReference type="GO" id="GO:0005978">
    <property type="term" value="P:glycogen biosynthetic process"/>
    <property type="evidence" value="ECO:0007669"/>
    <property type="project" value="UniProtKB-UniRule"/>
</dbReference>
<comment type="function">
    <text evidence="2 7">Synthesizes alpha-1,4-glucan chains using ADP-glucose.</text>
</comment>
<dbReference type="EMBL" id="DTPE01000194">
    <property type="protein sequence ID" value="HGE75433.1"/>
    <property type="molecule type" value="Genomic_DNA"/>
</dbReference>
<feature type="domain" description="Starch synthase catalytic" evidence="9">
    <location>
        <begin position="2"/>
        <end position="240"/>
    </location>
</feature>
<evidence type="ECO:0000256" key="1">
    <source>
        <dbReference type="ARBA" id="ARBA00001478"/>
    </source>
</evidence>
<evidence type="ECO:0000256" key="4">
    <source>
        <dbReference type="ARBA" id="ARBA00022676"/>
    </source>
</evidence>
<dbReference type="AlphaFoldDB" id="A0A7V3REX9"/>
<evidence type="ECO:0000256" key="6">
    <source>
        <dbReference type="ARBA" id="ARBA00023056"/>
    </source>
</evidence>
<dbReference type="PANTHER" id="PTHR45825:SF11">
    <property type="entry name" value="ALPHA AMYLASE DOMAIN-CONTAINING PROTEIN"/>
    <property type="match status" value="1"/>
</dbReference>
<evidence type="ECO:0000313" key="10">
    <source>
        <dbReference type="EMBL" id="HGE75433.1"/>
    </source>
</evidence>
<keyword evidence="5 7" id="KW-0808">Transferase</keyword>
<organism evidence="10">
    <name type="scientific">Mesoaciditoga lauensis</name>
    <dbReference type="NCBI Taxonomy" id="1495039"/>
    <lineage>
        <taxon>Bacteria</taxon>
        <taxon>Thermotogati</taxon>
        <taxon>Thermotogota</taxon>
        <taxon>Thermotogae</taxon>
        <taxon>Mesoaciditogales</taxon>
        <taxon>Mesoaciditogaceae</taxon>
        <taxon>Mesoaciditoga</taxon>
    </lineage>
</organism>
<dbReference type="NCBIfam" id="TIGR02095">
    <property type="entry name" value="glgA"/>
    <property type="match status" value="1"/>
</dbReference>
<comment type="pathway">
    <text evidence="7">Glycan biosynthesis; glycogen biosynthesis.</text>
</comment>
<proteinExistence type="inferred from homology"/>